<evidence type="ECO:0000313" key="1">
    <source>
        <dbReference type="EMBL" id="KAH9377862.1"/>
    </source>
</evidence>
<evidence type="ECO:0000313" key="2">
    <source>
        <dbReference type="Proteomes" id="UP000821853"/>
    </source>
</evidence>
<dbReference type="InterPro" id="IPR012337">
    <property type="entry name" value="RNaseH-like_sf"/>
</dbReference>
<proteinExistence type="predicted"/>
<organism evidence="1 2">
    <name type="scientific">Haemaphysalis longicornis</name>
    <name type="common">Bush tick</name>
    <dbReference type="NCBI Taxonomy" id="44386"/>
    <lineage>
        <taxon>Eukaryota</taxon>
        <taxon>Metazoa</taxon>
        <taxon>Ecdysozoa</taxon>
        <taxon>Arthropoda</taxon>
        <taxon>Chelicerata</taxon>
        <taxon>Arachnida</taxon>
        <taxon>Acari</taxon>
        <taxon>Parasitiformes</taxon>
        <taxon>Ixodida</taxon>
        <taxon>Ixodoidea</taxon>
        <taxon>Ixodidae</taxon>
        <taxon>Haemaphysalinae</taxon>
        <taxon>Haemaphysalis</taxon>
    </lineage>
</organism>
<accession>A0A9J6GHE3</accession>
<dbReference type="SUPFAM" id="SSF53098">
    <property type="entry name" value="Ribonuclease H-like"/>
    <property type="match status" value="1"/>
</dbReference>
<dbReference type="Proteomes" id="UP000821853">
    <property type="component" value="Unassembled WGS sequence"/>
</dbReference>
<dbReference type="EMBL" id="JABSTR010000008">
    <property type="protein sequence ID" value="KAH9377862.1"/>
    <property type="molecule type" value="Genomic_DNA"/>
</dbReference>
<dbReference type="OrthoDB" id="8006782at2759"/>
<sequence>MFSLKIDSASRLDRALLDINAQYAENGKLILQPLAMKKLYDRHTAEHLTSQVKNTLSRYDLTVTQVYTVTTDNGENMLRLLAFSVKQTMNPTLPVQTRMTIPATLNSDIAALCWTIQKTPSALVLMEPTLS</sequence>
<dbReference type="AlphaFoldDB" id="A0A9J6GHE3"/>
<gene>
    <name evidence="1" type="ORF">HPB48_022110</name>
</gene>
<dbReference type="VEuPathDB" id="VectorBase:HLOH_057986"/>
<comment type="caution">
    <text evidence="1">The sequence shown here is derived from an EMBL/GenBank/DDBJ whole genome shotgun (WGS) entry which is preliminary data.</text>
</comment>
<reference evidence="1 2" key="1">
    <citation type="journal article" date="2020" name="Cell">
        <title>Large-Scale Comparative Analyses of Tick Genomes Elucidate Their Genetic Diversity and Vector Capacities.</title>
        <authorList>
            <consortium name="Tick Genome and Microbiome Consortium (TIGMIC)"/>
            <person name="Jia N."/>
            <person name="Wang J."/>
            <person name="Shi W."/>
            <person name="Du L."/>
            <person name="Sun Y."/>
            <person name="Zhan W."/>
            <person name="Jiang J.F."/>
            <person name="Wang Q."/>
            <person name="Zhang B."/>
            <person name="Ji P."/>
            <person name="Bell-Sakyi L."/>
            <person name="Cui X.M."/>
            <person name="Yuan T.T."/>
            <person name="Jiang B.G."/>
            <person name="Yang W.F."/>
            <person name="Lam T.T."/>
            <person name="Chang Q.C."/>
            <person name="Ding S.J."/>
            <person name="Wang X.J."/>
            <person name="Zhu J.G."/>
            <person name="Ruan X.D."/>
            <person name="Zhao L."/>
            <person name="Wei J.T."/>
            <person name="Ye R.Z."/>
            <person name="Que T.C."/>
            <person name="Du C.H."/>
            <person name="Zhou Y.H."/>
            <person name="Cheng J.X."/>
            <person name="Dai P.F."/>
            <person name="Guo W.B."/>
            <person name="Han X.H."/>
            <person name="Huang E.J."/>
            <person name="Li L.F."/>
            <person name="Wei W."/>
            <person name="Gao Y.C."/>
            <person name="Liu J.Z."/>
            <person name="Shao H.Z."/>
            <person name="Wang X."/>
            <person name="Wang C.C."/>
            <person name="Yang T.C."/>
            <person name="Huo Q.B."/>
            <person name="Li W."/>
            <person name="Chen H.Y."/>
            <person name="Chen S.E."/>
            <person name="Zhou L.G."/>
            <person name="Ni X.B."/>
            <person name="Tian J.H."/>
            <person name="Sheng Y."/>
            <person name="Liu T."/>
            <person name="Pan Y.S."/>
            <person name="Xia L.Y."/>
            <person name="Li J."/>
            <person name="Zhao F."/>
            <person name="Cao W.C."/>
        </authorList>
    </citation>
    <scope>NUCLEOTIDE SEQUENCE [LARGE SCALE GENOMIC DNA]</scope>
    <source>
        <strain evidence="1">HaeL-2018</strain>
    </source>
</reference>
<keyword evidence="2" id="KW-1185">Reference proteome</keyword>
<protein>
    <submittedName>
        <fullName evidence="1">Uncharacterized protein</fullName>
    </submittedName>
</protein>
<name>A0A9J6GHE3_HAELO</name>